<evidence type="ECO:0000256" key="2">
    <source>
        <dbReference type="ARBA" id="ARBA00007613"/>
    </source>
</evidence>
<keyword evidence="6" id="KW-0472">Membrane</keyword>
<evidence type="ECO:0000256" key="7">
    <source>
        <dbReference type="ARBA" id="ARBA00023237"/>
    </source>
</evidence>
<comment type="subcellular location">
    <subcellularLocation>
        <location evidence="1">Cell outer membrane</location>
    </subcellularLocation>
</comment>
<dbReference type="InterPro" id="IPR003423">
    <property type="entry name" value="OMP_efflux"/>
</dbReference>
<evidence type="ECO:0000256" key="5">
    <source>
        <dbReference type="ARBA" id="ARBA00022692"/>
    </source>
</evidence>
<dbReference type="Proteomes" id="UP000027341">
    <property type="component" value="Unassembled WGS sequence"/>
</dbReference>
<organism evidence="9 10">
    <name type="scientific">Hydrogenovibrio marinus</name>
    <dbReference type="NCBI Taxonomy" id="28885"/>
    <lineage>
        <taxon>Bacteria</taxon>
        <taxon>Pseudomonadati</taxon>
        <taxon>Pseudomonadota</taxon>
        <taxon>Gammaproteobacteria</taxon>
        <taxon>Thiotrichales</taxon>
        <taxon>Piscirickettsiaceae</taxon>
        <taxon>Hydrogenovibrio</taxon>
    </lineage>
</organism>
<gene>
    <name evidence="9" type="ORF">EI16_07480</name>
</gene>
<keyword evidence="8" id="KW-0732">Signal</keyword>
<dbReference type="PANTHER" id="PTHR30026">
    <property type="entry name" value="OUTER MEMBRANE PROTEIN TOLC"/>
    <property type="match status" value="1"/>
</dbReference>
<dbReference type="SUPFAM" id="SSF56954">
    <property type="entry name" value="Outer membrane efflux proteins (OEP)"/>
    <property type="match status" value="1"/>
</dbReference>
<evidence type="ECO:0000256" key="1">
    <source>
        <dbReference type="ARBA" id="ARBA00004442"/>
    </source>
</evidence>
<name>A0A067A0J1_HYDMR</name>
<dbReference type="EMBL" id="JMIU01000001">
    <property type="protein sequence ID" value="KDN96121.1"/>
    <property type="molecule type" value="Genomic_DNA"/>
</dbReference>
<comment type="caution">
    <text evidence="9">The sequence shown here is derived from an EMBL/GenBank/DDBJ whole genome shotgun (WGS) entry which is preliminary data.</text>
</comment>
<evidence type="ECO:0000313" key="9">
    <source>
        <dbReference type="EMBL" id="KDN96121.1"/>
    </source>
</evidence>
<protein>
    <recommendedName>
        <fullName evidence="11">Transporter</fullName>
    </recommendedName>
</protein>
<keyword evidence="3" id="KW-0813">Transport</keyword>
<dbReference type="AlphaFoldDB" id="A0A067A0J1"/>
<accession>A0A067A0J1</accession>
<dbReference type="GO" id="GO:0009279">
    <property type="term" value="C:cell outer membrane"/>
    <property type="evidence" value="ECO:0007669"/>
    <property type="project" value="UniProtKB-SubCell"/>
</dbReference>
<keyword evidence="10" id="KW-1185">Reference proteome</keyword>
<keyword evidence="4" id="KW-1134">Transmembrane beta strand</keyword>
<dbReference type="GO" id="GO:0015562">
    <property type="term" value="F:efflux transmembrane transporter activity"/>
    <property type="evidence" value="ECO:0007669"/>
    <property type="project" value="InterPro"/>
</dbReference>
<comment type="similarity">
    <text evidence="2">Belongs to the outer membrane factor (OMF) (TC 1.B.17) family.</text>
</comment>
<evidence type="ECO:0000256" key="4">
    <source>
        <dbReference type="ARBA" id="ARBA00022452"/>
    </source>
</evidence>
<evidence type="ECO:0000256" key="6">
    <source>
        <dbReference type="ARBA" id="ARBA00023136"/>
    </source>
</evidence>
<sequence length="441" mass="49401">MKSLLKQAVHTVAVALMLVASSAFAEPQMAVTAPEKVLQKDAQLMQLYQTALSNNPNLAVFSAQAQGALSQQKQAASYEKLQVQLQSELSYAWMKKKDFGRTANQLKASYPLYQPDKTDLTQVATFQHDAAQWQLESQRQKLMLQLSELYYRYWSQQAQVDFLVKEQTSISSIMTQVRKRFQVGYQDLNDIAEIRARLDNNRADLLAAKQALAITESDLSALVGESVDLHRMKMPEDLPSDTLLNRVSSSQKVDAKIQPDWLLQNPQVKALEQQIMAANRQVDYEKNKNGVQLDAFGAYVYNDSDGNYYDDMQGVKGGLELKYPLYLGGRTDAAVSKSRAQVSAAQAQKRQLVLQLEATIRNSLLSYQAGVERLAALKAALSSNQEAVKATENGLRTGTRNILDLLNAQRSLHKAQRDVPLTKAKIWQSWFEFYGALGLLK</sequence>
<evidence type="ECO:0000313" key="10">
    <source>
        <dbReference type="Proteomes" id="UP000027341"/>
    </source>
</evidence>
<evidence type="ECO:0008006" key="11">
    <source>
        <dbReference type="Google" id="ProtNLM"/>
    </source>
</evidence>
<evidence type="ECO:0000256" key="3">
    <source>
        <dbReference type="ARBA" id="ARBA00022448"/>
    </source>
</evidence>
<dbReference type="STRING" id="28885.EI16_07480"/>
<dbReference type="GO" id="GO:0015288">
    <property type="term" value="F:porin activity"/>
    <property type="evidence" value="ECO:0007669"/>
    <property type="project" value="TreeGrafter"/>
</dbReference>
<dbReference type="RefSeq" id="WP_029911603.1">
    <property type="nucleotide sequence ID" value="NZ_AP020335.1"/>
</dbReference>
<reference evidence="9 10" key="1">
    <citation type="submission" date="2014-04" db="EMBL/GenBank/DDBJ databases">
        <title>Draft genome sequence of Hydrogenovibrio marinus MH-110, a model organism for aerobic H2 metabolism.</title>
        <authorList>
            <person name="Cha H.J."/>
            <person name="Jo B.H."/>
            <person name="Hwang B.H."/>
        </authorList>
    </citation>
    <scope>NUCLEOTIDE SEQUENCE [LARGE SCALE GENOMIC DNA]</scope>
    <source>
        <strain evidence="9 10">MH-110</strain>
    </source>
</reference>
<feature type="chain" id="PRO_5001636107" description="Transporter" evidence="8">
    <location>
        <begin position="26"/>
        <end position="441"/>
    </location>
</feature>
<dbReference type="PANTHER" id="PTHR30026:SF20">
    <property type="entry name" value="OUTER MEMBRANE PROTEIN TOLC"/>
    <property type="match status" value="1"/>
</dbReference>
<keyword evidence="5" id="KW-0812">Transmembrane</keyword>
<dbReference type="Gene3D" id="1.20.1600.10">
    <property type="entry name" value="Outer membrane efflux proteins (OEP)"/>
    <property type="match status" value="1"/>
</dbReference>
<keyword evidence="7" id="KW-0998">Cell outer membrane</keyword>
<proteinExistence type="inferred from homology"/>
<dbReference type="Pfam" id="PF02321">
    <property type="entry name" value="OEP"/>
    <property type="match status" value="2"/>
</dbReference>
<dbReference type="GO" id="GO:1990281">
    <property type="term" value="C:efflux pump complex"/>
    <property type="evidence" value="ECO:0007669"/>
    <property type="project" value="TreeGrafter"/>
</dbReference>
<dbReference type="InterPro" id="IPR051906">
    <property type="entry name" value="TolC-like"/>
</dbReference>
<feature type="signal peptide" evidence="8">
    <location>
        <begin position="1"/>
        <end position="25"/>
    </location>
</feature>
<evidence type="ECO:0000256" key="8">
    <source>
        <dbReference type="SAM" id="SignalP"/>
    </source>
</evidence>